<dbReference type="PANTHER" id="PTHR31571">
    <property type="entry name" value="ALTERED INHERITANCE OF MITOCHONDRIA PROTEIN 6"/>
    <property type="match status" value="1"/>
</dbReference>
<sequence>MFPLYAQKYEVNKNAHSHNDYLQPIPFYTAYANRFASMEIDVYLIGKELYVAHTRKEIDSTRTIEKLYLEPLLKQIKINRGKPYKNGGHLQFMIDLKTAGEPALKVLEAKLKPIRKYFDTKNNPDAVRLVFSGSVPSAEKFKDFDEIFFFDGRPGINYTPDQLKRIAFFSSAMQQFTLWNGIDPMLPEEQARVRNFVDSVHNLKKPVRFWGNPDTKTCWQTFIKLGVDYLNTDKPTEMAKFLNNL</sequence>
<comment type="caution">
    <text evidence="2">The sequence shown here is derived from an EMBL/GenBank/DDBJ whole genome shotgun (WGS) entry which is preliminary data.</text>
</comment>
<dbReference type="SUPFAM" id="SSF51695">
    <property type="entry name" value="PLC-like phosphodiesterases"/>
    <property type="match status" value="1"/>
</dbReference>
<reference evidence="2 3" key="1">
    <citation type="submission" date="2019-02" db="EMBL/GenBank/DDBJ databases">
        <title>Pedobacter sp. RP-1-14 sp. nov., isolated from Arctic soil.</title>
        <authorList>
            <person name="Dahal R.H."/>
        </authorList>
    </citation>
    <scope>NUCLEOTIDE SEQUENCE [LARGE SCALE GENOMIC DNA]</scope>
    <source>
        <strain evidence="2 3">RP-1-14</strain>
    </source>
</reference>
<dbReference type="EMBL" id="SJSL01000001">
    <property type="protein sequence ID" value="TCD04006.1"/>
    <property type="molecule type" value="Genomic_DNA"/>
</dbReference>
<gene>
    <name evidence="2" type="ORF">EZ437_04505</name>
</gene>
<dbReference type="Pfam" id="PF13653">
    <property type="entry name" value="GDPD_2"/>
    <property type="match status" value="1"/>
</dbReference>
<accession>A0A4R0NST6</accession>
<dbReference type="AlphaFoldDB" id="A0A4R0NST6"/>
<dbReference type="InterPro" id="IPR039559">
    <property type="entry name" value="AIM6_PI-PLC-like_dom"/>
</dbReference>
<dbReference type="Gene3D" id="3.20.20.190">
    <property type="entry name" value="Phosphatidylinositol (PI) phosphodiesterase"/>
    <property type="match status" value="1"/>
</dbReference>
<dbReference type="GO" id="GO:0008081">
    <property type="term" value="F:phosphoric diester hydrolase activity"/>
    <property type="evidence" value="ECO:0007669"/>
    <property type="project" value="InterPro"/>
</dbReference>
<dbReference type="InterPro" id="IPR017946">
    <property type="entry name" value="PLC-like_Pdiesterase_TIM-brl"/>
</dbReference>
<protein>
    <recommendedName>
        <fullName evidence="1">Altered inheritance of mitochondria protein 6</fullName>
    </recommendedName>
</protein>
<dbReference type="Proteomes" id="UP000293347">
    <property type="component" value="Unassembled WGS sequence"/>
</dbReference>
<evidence type="ECO:0000313" key="2">
    <source>
        <dbReference type="EMBL" id="TCD04006.1"/>
    </source>
</evidence>
<dbReference type="OrthoDB" id="9794455at2"/>
<organism evidence="2 3">
    <name type="scientific">Pedobacter psychroterrae</name>
    <dbReference type="NCBI Taxonomy" id="2530453"/>
    <lineage>
        <taxon>Bacteria</taxon>
        <taxon>Pseudomonadati</taxon>
        <taxon>Bacteroidota</taxon>
        <taxon>Sphingobacteriia</taxon>
        <taxon>Sphingobacteriales</taxon>
        <taxon>Sphingobacteriaceae</taxon>
        <taxon>Pedobacter</taxon>
    </lineage>
</organism>
<dbReference type="GO" id="GO:0006629">
    <property type="term" value="P:lipid metabolic process"/>
    <property type="evidence" value="ECO:0007669"/>
    <property type="project" value="InterPro"/>
</dbReference>
<dbReference type="CDD" id="cd08577">
    <property type="entry name" value="PI-PLCc_GDPD_SF_unchar3"/>
    <property type="match status" value="1"/>
</dbReference>
<dbReference type="InterPro" id="IPR051236">
    <property type="entry name" value="HAT_RTT109-like"/>
</dbReference>
<evidence type="ECO:0000313" key="3">
    <source>
        <dbReference type="Proteomes" id="UP000293347"/>
    </source>
</evidence>
<keyword evidence="3" id="KW-1185">Reference proteome</keyword>
<dbReference type="PANTHER" id="PTHR31571:SF1">
    <property type="entry name" value="ALTERED INHERITANCE OF MITOCHONDRIA PROTEIN 6"/>
    <property type="match status" value="1"/>
</dbReference>
<evidence type="ECO:0000256" key="1">
    <source>
        <dbReference type="ARBA" id="ARBA00014286"/>
    </source>
</evidence>
<proteinExistence type="predicted"/>
<name>A0A4R0NST6_9SPHI</name>